<evidence type="ECO:0000313" key="1">
    <source>
        <dbReference type="EMBL" id="ATI19451.1"/>
    </source>
</evidence>
<sequence>MSDRVELLPGEEDFRLYISDFDQESVKQFNCHSGMRAKGKAYGLDWWDFLTNGIMFSELAALEDGQINRCLVEILNGRRRK</sequence>
<protein>
    <submittedName>
        <fullName evidence="1">Uncharacterized protein</fullName>
    </submittedName>
</protein>
<organism evidence="1 2">
    <name type="scientific">Vibrio phage vB_VpaS_KF6</name>
    <dbReference type="NCBI Taxonomy" id="2041477"/>
    <lineage>
        <taxon>Viruses</taxon>
        <taxon>Duplodnaviria</taxon>
        <taxon>Heunggongvirae</taxon>
        <taxon>Uroviricota</taxon>
        <taxon>Caudoviricetes</taxon>
        <taxon>Mardecavirus</taxon>
        <taxon>Mardecavirus SSP002</taxon>
    </lineage>
</organism>
<name>A0A384WZA0_9CAUD</name>
<dbReference type="Proteomes" id="UP000259921">
    <property type="component" value="Segment"/>
</dbReference>
<gene>
    <name evidence="1" type="ORF">KF6_043</name>
</gene>
<dbReference type="EMBL" id="MF754116">
    <property type="protein sequence ID" value="ATI19451.1"/>
    <property type="molecule type" value="Genomic_DNA"/>
</dbReference>
<reference evidence="1 2" key="1">
    <citation type="submission" date="2017-08" db="EMBL/GenBank/DDBJ databases">
        <title>Complete genome sequence of bacteriophage vB_VpaS_KF6.</title>
        <authorList>
            <person name="Yu J."/>
            <person name="Kwak S.-J."/>
            <person name="Lim J.-A."/>
            <person name="Chang H.-J."/>
        </authorList>
    </citation>
    <scope>NUCLEOTIDE SEQUENCE [LARGE SCALE GENOMIC DNA]</scope>
</reference>
<evidence type="ECO:0000313" key="2">
    <source>
        <dbReference type="Proteomes" id="UP000259921"/>
    </source>
</evidence>
<proteinExistence type="predicted"/>
<accession>A0A384WZA0</accession>